<dbReference type="GO" id="GO:0005886">
    <property type="term" value="C:plasma membrane"/>
    <property type="evidence" value="ECO:0007669"/>
    <property type="project" value="UniProtKB-SubCell"/>
</dbReference>
<evidence type="ECO:0000256" key="1">
    <source>
        <dbReference type="ARBA" id="ARBA00004236"/>
    </source>
</evidence>
<dbReference type="PANTHER" id="PTHR31220">
    <property type="entry name" value="HYCCIN RELATED"/>
    <property type="match status" value="1"/>
</dbReference>
<feature type="region of interest" description="Disordered" evidence="7">
    <location>
        <begin position="451"/>
        <end position="470"/>
    </location>
</feature>
<dbReference type="Proteomes" id="UP001231518">
    <property type="component" value="Chromosome 15"/>
</dbReference>
<dbReference type="EMBL" id="JARGEI010000012">
    <property type="protein sequence ID" value="KAJ8722727.1"/>
    <property type="molecule type" value="Genomic_DNA"/>
</dbReference>
<keyword evidence="9" id="KW-1185">Reference proteome</keyword>
<dbReference type="GO" id="GO:0072659">
    <property type="term" value="P:protein localization to plasma membrane"/>
    <property type="evidence" value="ECO:0007669"/>
    <property type="project" value="TreeGrafter"/>
</dbReference>
<feature type="region of interest" description="Disordered" evidence="7">
    <location>
        <begin position="477"/>
        <end position="525"/>
    </location>
</feature>
<evidence type="ECO:0000256" key="6">
    <source>
        <dbReference type="ARBA" id="ARBA00034482"/>
    </source>
</evidence>
<evidence type="ECO:0000256" key="5">
    <source>
        <dbReference type="ARBA" id="ARBA00023136"/>
    </source>
</evidence>
<proteinExistence type="inferred from homology"/>
<gene>
    <name evidence="8" type="ORF">PYW07_003907</name>
</gene>
<dbReference type="Pfam" id="PF09790">
    <property type="entry name" value="Hyccin"/>
    <property type="match status" value="1"/>
</dbReference>
<dbReference type="GO" id="GO:0046854">
    <property type="term" value="P:phosphatidylinositol phosphate biosynthetic process"/>
    <property type="evidence" value="ECO:0007669"/>
    <property type="project" value="TreeGrafter"/>
</dbReference>
<keyword evidence="4" id="KW-0963">Cytoplasm</keyword>
<evidence type="ECO:0008006" key="10">
    <source>
        <dbReference type="Google" id="ProtNLM"/>
    </source>
</evidence>
<protein>
    <recommendedName>
        <fullName evidence="10">Hyccin</fullName>
    </recommendedName>
</protein>
<dbReference type="PANTHER" id="PTHR31220:SF1">
    <property type="entry name" value="GH21176P"/>
    <property type="match status" value="1"/>
</dbReference>
<reference evidence="8" key="1">
    <citation type="submission" date="2023-03" db="EMBL/GenBank/DDBJ databases">
        <title>Chromosome-level genomes of two armyworms, Mythimna separata and Mythimna loreyi, provide insights into the biosynthesis and reception of sex pheromones.</title>
        <authorList>
            <person name="Zhao H."/>
        </authorList>
    </citation>
    <scope>NUCLEOTIDE SEQUENCE</scope>
    <source>
        <strain evidence="8">BeijingLab</strain>
        <tissue evidence="8">Pupa</tissue>
    </source>
</reference>
<evidence type="ECO:0000313" key="8">
    <source>
        <dbReference type="EMBL" id="KAJ8722727.1"/>
    </source>
</evidence>
<organism evidence="8 9">
    <name type="scientific">Mythimna separata</name>
    <name type="common">Oriental armyworm</name>
    <name type="synonym">Pseudaletia separata</name>
    <dbReference type="NCBI Taxonomy" id="271217"/>
    <lineage>
        <taxon>Eukaryota</taxon>
        <taxon>Metazoa</taxon>
        <taxon>Ecdysozoa</taxon>
        <taxon>Arthropoda</taxon>
        <taxon>Hexapoda</taxon>
        <taxon>Insecta</taxon>
        <taxon>Pterygota</taxon>
        <taxon>Neoptera</taxon>
        <taxon>Endopterygota</taxon>
        <taxon>Lepidoptera</taxon>
        <taxon>Glossata</taxon>
        <taxon>Ditrysia</taxon>
        <taxon>Noctuoidea</taxon>
        <taxon>Noctuidae</taxon>
        <taxon>Noctuinae</taxon>
        <taxon>Hadenini</taxon>
        <taxon>Mythimna</taxon>
    </lineage>
</organism>
<feature type="region of interest" description="Disordered" evidence="7">
    <location>
        <begin position="401"/>
        <end position="437"/>
    </location>
</feature>
<evidence type="ECO:0000256" key="7">
    <source>
        <dbReference type="SAM" id="MobiDB-lite"/>
    </source>
</evidence>
<feature type="compositionally biased region" description="Polar residues" evidence="7">
    <location>
        <begin position="487"/>
        <end position="508"/>
    </location>
</feature>
<dbReference type="AlphaFoldDB" id="A0AAD8DTI5"/>
<evidence type="ECO:0000256" key="3">
    <source>
        <dbReference type="ARBA" id="ARBA00022475"/>
    </source>
</evidence>
<comment type="similarity">
    <text evidence="6">Belongs to the Hyccin family.</text>
</comment>
<evidence type="ECO:0000256" key="2">
    <source>
        <dbReference type="ARBA" id="ARBA00004514"/>
    </source>
</evidence>
<dbReference type="InterPro" id="IPR018619">
    <property type="entry name" value="Hyccin"/>
</dbReference>
<evidence type="ECO:0000256" key="4">
    <source>
        <dbReference type="ARBA" id="ARBA00022490"/>
    </source>
</evidence>
<comment type="caution">
    <text evidence="8">The sequence shown here is derived from an EMBL/GenBank/DDBJ whole genome shotgun (WGS) entry which is preliminary data.</text>
</comment>
<accession>A0AAD8DTI5</accession>
<keyword evidence="3" id="KW-1003">Cell membrane</keyword>
<feature type="compositionally biased region" description="Basic and acidic residues" evidence="7">
    <location>
        <begin position="425"/>
        <end position="437"/>
    </location>
</feature>
<evidence type="ECO:0000313" key="9">
    <source>
        <dbReference type="Proteomes" id="UP001231518"/>
    </source>
</evidence>
<sequence>MLRRIDHRLKILELKGKSITFVVMAEWKQLISEWLNEYAALQENEIKSFAAEHEHNHEIATVIFNLFYTEDDTEANASGKIENDSEFEQMLENVCTQLFSFYRSKEVELQRFTLQFVPTLIYNYLSSVAQGNKKTCRCIETLLIGLYNFEVVDEEGKPKVVSFRLPSLAQSSIYHEPLSLGSQFLTESALRRWEECNTKLVNWGPLPQVEVINAQNRLKVMSALLFIYNRQLSLLPKLALRHFCIAASRIVTQGFRKKNSGSSGKRVSRIPVSPNFLLEMIEGAYFAMFNEFYTLAHQAVQDIDQRAQYELFPDVMLVTSAVINSLKNNPSGQPCDGPMGISVALSPATTTVTMSKSMITNASFRTKKLPDDIPIQAGQAVPSDSADMLTSITEECEAEAAPIQRGGAVRSSKPKLSSFPVLGKKTKEGKDKGGVGEKKVTLKESSKGIWNSLSGGGGGDMVDAQQKSNVTDISVDANGSMKDEKMSMTSIHNSTENSDTRSQVTSDSLDMETTPRFAAMQVSSV</sequence>
<dbReference type="GO" id="GO:0005829">
    <property type="term" value="C:cytosol"/>
    <property type="evidence" value="ECO:0007669"/>
    <property type="project" value="UniProtKB-SubCell"/>
</dbReference>
<keyword evidence="5" id="KW-0472">Membrane</keyword>
<comment type="subcellular location">
    <subcellularLocation>
        <location evidence="1">Cell membrane</location>
    </subcellularLocation>
    <subcellularLocation>
        <location evidence="2">Cytoplasm</location>
        <location evidence="2">Cytosol</location>
    </subcellularLocation>
</comment>
<name>A0AAD8DTI5_MYTSE</name>